<sequence length="845" mass="92172">MFSVLLSLMAPEAHAQEEGESAGQFTVTNLDGSPIRWPEAPNNLKERAKRSQQEAPARLLKRNKYVEKIQQDEEIGPRIAGDFPSASMTDCYNAPYDGRISLTMSHWQWCSTFIGSYSSYEKCKGPPPGNGCVEIGSVQFRVGIMGQGHQDKNDRGARKARYWMQLDQPKIFNAPRLTDKLSFTGLCTSFSTGARCEDAPGNGRTDTLAGWMAAGHVDWEYTSPEGSLTGEKKALFEFSITSMVAQEYPVPGIVIPPGITGFRCDSAPYMKWPVAIPSYGCVFDGVISTWRFRATPDVAETAKHVWTAQFKPNLTRPPSVDNKKTPGSVQSGMPLERLAGEAGSENDVLHGKNRDKSIATCKTNFGQSYSRGKTRDCDEYPMASTREGAWTGDVQSEDGTSHFSVKPLPSDDNQAAGRLLNDFYLAERIINGDDFYVDVRAADGSEYSGVEEPAGVSSPLSNRSCDLRQPVVSGVKTDAAPEKTFLDYAKTTPDGWTGGDSTYSVKLPDGRILWLFSDTFLGPLNNDGTRPTSAPFVNSTMVVQNGNQLTTLRGGPKTRPEGLMKPAADKHWYWLGDGHLHKEGGTTYLQVIFQEYYKFGPGSWDFRHKANFVATFSLDSLGTSYGHEPLYVDPVPSTPGIGWGSALLPSSLSGDGYTYIYGVDDAPTNKKMRVARVKGTDLTGKWEYLNPGAGGWMRSEKQAANVYTGIANEYSVTPWYGGFMVVSQSSREAFSGEIKAAVSCSPHGIFQLETDVFRMPEPGPWGSYAGKTAGTIISYNAHVHSSMLNGGAGPYTLSYNVNSMDSRVSSSADHYRDPGIYKPRFISFSMTPTGGTLRSTGKGAG</sequence>
<evidence type="ECO:0000313" key="3">
    <source>
        <dbReference type="EMBL" id="MBB6081693.1"/>
    </source>
</evidence>
<comment type="caution">
    <text evidence="3">The sequence shown here is derived from an EMBL/GenBank/DDBJ whole genome shotgun (WGS) entry which is preliminary data.</text>
</comment>
<evidence type="ECO:0000259" key="2">
    <source>
        <dbReference type="Pfam" id="PF14040"/>
    </source>
</evidence>
<dbReference type="EMBL" id="JACHGV010000020">
    <property type="protein sequence ID" value="MBB6081693.1"/>
    <property type="molecule type" value="Genomic_DNA"/>
</dbReference>
<dbReference type="RefSeq" id="WP_184567656.1">
    <property type="nucleotide sequence ID" value="NZ_BAAARS010000031.1"/>
</dbReference>
<feature type="region of interest" description="Disordered" evidence="1">
    <location>
        <begin position="15"/>
        <end position="34"/>
    </location>
</feature>
<name>A0A7W9WLP9_9ACTN</name>
<feature type="region of interest" description="Disordered" evidence="1">
    <location>
        <begin position="313"/>
        <end position="333"/>
    </location>
</feature>
<evidence type="ECO:0000313" key="4">
    <source>
        <dbReference type="Proteomes" id="UP000591537"/>
    </source>
</evidence>
<reference evidence="3 4" key="1">
    <citation type="submission" date="2020-08" db="EMBL/GenBank/DDBJ databases">
        <title>Genomic Encyclopedia of Type Strains, Phase IV (KMG-IV): sequencing the most valuable type-strain genomes for metagenomic binning, comparative biology and taxonomic classification.</title>
        <authorList>
            <person name="Goeker M."/>
        </authorList>
    </citation>
    <scope>NUCLEOTIDE SEQUENCE [LARGE SCALE GENOMIC DNA]</scope>
    <source>
        <strain evidence="3 4">DSM 43350</strain>
    </source>
</reference>
<protein>
    <recommendedName>
        <fullName evidence="2">Deoxyribonuclease NucA/NucB domain-containing protein</fullName>
    </recommendedName>
</protein>
<evidence type="ECO:0000256" key="1">
    <source>
        <dbReference type="SAM" id="MobiDB-lite"/>
    </source>
</evidence>
<proteinExistence type="predicted"/>
<dbReference type="Proteomes" id="UP000591537">
    <property type="component" value="Unassembled WGS sequence"/>
</dbReference>
<dbReference type="Pfam" id="PF14040">
    <property type="entry name" value="DNase_NucA_NucB"/>
    <property type="match status" value="1"/>
</dbReference>
<accession>A0A7W9WLP9</accession>
<organism evidence="3 4">
    <name type="scientific">Streptomyces paradoxus</name>
    <dbReference type="NCBI Taxonomy" id="66375"/>
    <lineage>
        <taxon>Bacteria</taxon>
        <taxon>Bacillati</taxon>
        <taxon>Actinomycetota</taxon>
        <taxon>Actinomycetes</taxon>
        <taxon>Kitasatosporales</taxon>
        <taxon>Streptomycetaceae</taxon>
        <taxon>Streptomyces</taxon>
    </lineage>
</organism>
<dbReference type="AlphaFoldDB" id="A0A7W9WLP9"/>
<gene>
    <name evidence="3" type="ORF">HNR57_007644</name>
</gene>
<dbReference type="InterPro" id="IPR029476">
    <property type="entry name" value="DNase_NucA_NucB"/>
</dbReference>
<keyword evidence="4" id="KW-1185">Reference proteome</keyword>
<feature type="domain" description="Deoxyribonuclease NucA/NucB" evidence="2">
    <location>
        <begin position="361"/>
        <end position="437"/>
    </location>
</feature>